<dbReference type="EMBL" id="JASAOG010000285">
    <property type="protein sequence ID" value="KAK0041182.1"/>
    <property type="molecule type" value="Genomic_DNA"/>
</dbReference>
<proteinExistence type="predicted"/>
<sequence>MTSGHGDIAEEGHVSSTFSPRGHRRAIRAQNSLQCNPRDNAVDRFDTSSNSALCECPVSSGSHVIAFLGLWLD</sequence>
<evidence type="ECO:0000256" key="1">
    <source>
        <dbReference type="SAM" id="MobiDB-lite"/>
    </source>
</evidence>
<gene>
    <name evidence="2" type="ORF">Bpfe_029397</name>
</gene>
<keyword evidence="3" id="KW-1185">Reference proteome</keyword>
<organism evidence="2 3">
    <name type="scientific">Biomphalaria pfeifferi</name>
    <name type="common">Bloodfluke planorb</name>
    <name type="synonym">Freshwater snail</name>
    <dbReference type="NCBI Taxonomy" id="112525"/>
    <lineage>
        <taxon>Eukaryota</taxon>
        <taxon>Metazoa</taxon>
        <taxon>Spiralia</taxon>
        <taxon>Lophotrochozoa</taxon>
        <taxon>Mollusca</taxon>
        <taxon>Gastropoda</taxon>
        <taxon>Heterobranchia</taxon>
        <taxon>Euthyneura</taxon>
        <taxon>Panpulmonata</taxon>
        <taxon>Hygrophila</taxon>
        <taxon>Lymnaeoidea</taxon>
        <taxon>Planorbidae</taxon>
        <taxon>Biomphalaria</taxon>
    </lineage>
</organism>
<protein>
    <submittedName>
        <fullName evidence="2">Uncharacterized protein</fullName>
    </submittedName>
</protein>
<dbReference type="AlphaFoldDB" id="A0AAD8ASR1"/>
<reference evidence="2" key="2">
    <citation type="submission" date="2023-04" db="EMBL/GenBank/DDBJ databases">
        <authorList>
            <person name="Bu L."/>
            <person name="Lu L."/>
            <person name="Laidemitt M.R."/>
            <person name="Zhang S.M."/>
            <person name="Mutuku M."/>
            <person name="Mkoji G."/>
            <person name="Steinauer M."/>
            <person name="Loker E.S."/>
        </authorList>
    </citation>
    <scope>NUCLEOTIDE SEQUENCE</scope>
    <source>
        <strain evidence="2">KasaAsao</strain>
        <tissue evidence="2">Whole Snail</tissue>
    </source>
</reference>
<feature type="region of interest" description="Disordered" evidence="1">
    <location>
        <begin position="1"/>
        <end position="31"/>
    </location>
</feature>
<name>A0AAD8ASR1_BIOPF</name>
<evidence type="ECO:0000313" key="3">
    <source>
        <dbReference type="Proteomes" id="UP001233172"/>
    </source>
</evidence>
<evidence type="ECO:0000313" key="2">
    <source>
        <dbReference type="EMBL" id="KAK0041182.1"/>
    </source>
</evidence>
<accession>A0AAD8ASR1</accession>
<reference evidence="2" key="1">
    <citation type="journal article" date="2023" name="PLoS Negl. Trop. Dis.">
        <title>A genome sequence for Biomphalaria pfeifferi, the major vector snail for the human-infecting parasite Schistosoma mansoni.</title>
        <authorList>
            <person name="Bu L."/>
            <person name="Lu L."/>
            <person name="Laidemitt M.R."/>
            <person name="Zhang S.M."/>
            <person name="Mutuku M."/>
            <person name="Mkoji G."/>
            <person name="Steinauer M."/>
            <person name="Loker E.S."/>
        </authorList>
    </citation>
    <scope>NUCLEOTIDE SEQUENCE</scope>
    <source>
        <strain evidence="2">KasaAsao</strain>
    </source>
</reference>
<comment type="caution">
    <text evidence="2">The sequence shown here is derived from an EMBL/GenBank/DDBJ whole genome shotgun (WGS) entry which is preliminary data.</text>
</comment>
<dbReference type="Proteomes" id="UP001233172">
    <property type="component" value="Unassembled WGS sequence"/>
</dbReference>